<keyword evidence="3" id="KW-1185">Reference proteome</keyword>
<name>A0A5C8ZJ51_9ACTN</name>
<dbReference type="Proteomes" id="UP000321234">
    <property type="component" value="Unassembled WGS sequence"/>
</dbReference>
<dbReference type="OrthoDB" id="9797603at2"/>
<dbReference type="PANTHER" id="PTHR21310">
    <property type="entry name" value="AMINOGLYCOSIDE PHOSPHOTRANSFERASE-RELATED-RELATED"/>
    <property type="match status" value="1"/>
</dbReference>
<dbReference type="Pfam" id="PF01636">
    <property type="entry name" value="APH"/>
    <property type="match status" value="1"/>
</dbReference>
<dbReference type="InterPro" id="IPR051678">
    <property type="entry name" value="AGP_Transferase"/>
</dbReference>
<dbReference type="InterPro" id="IPR002575">
    <property type="entry name" value="Aminoglycoside_PTrfase"/>
</dbReference>
<dbReference type="PANTHER" id="PTHR21310:SF42">
    <property type="entry name" value="BIFUNCTIONAL AAC_APH"/>
    <property type="match status" value="1"/>
</dbReference>
<dbReference type="EMBL" id="VKAC01000002">
    <property type="protein sequence ID" value="TXR57634.1"/>
    <property type="molecule type" value="Genomic_DNA"/>
</dbReference>
<dbReference type="Gene3D" id="3.30.200.20">
    <property type="entry name" value="Phosphorylase Kinase, domain 1"/>
    <property type="match status" value="1"/>
</dbReference>
<evidence type="ECO:0000313" key="3">
    <source>
        <dbReference type="Proteomes" id="UP000321234"/>
    </source>
</evidence>
<dbReference type="AlphaFoldDB" id="A0A5C8ZJ51"/>
<feature type="domain" description="Aminoglycoside phosphotransferase" evidence="1">
    <location>
        <begin position="34"/>
        <end position="277"/>
    </location>
</feature>
<dbReference type="InterPro" id="IPR011009">
    <property type="entry name" value="Kinase-like_dom_sf"/>
</dbReference>
<organism evidence="2 3">
    <name type="scientific">Quadrisphaera setariae</name>
    <dbReference type="NCBI Taxonomy" id="2593304"/>
    <lineage>
        <taxon>Bacteria</taxon>
        <taxon>Bacillati</taxon>
        <taxon>Actinomycetota</taxon>
        <taxon>Actinomycetes</taxon>
        <taxon>Kineosporiales</taxon>
        <taxon>Kineosporiaceae</taxon>
        <taxon>Quadrisphaera</taxon>
    </lineage>
</organism>
<protein>
    <submittedName>
        <fullName evidence="2">Phosphotransferase</fullName>
    </submittedName>
</protein>
<proteinExistence type="predicted"/>
<evidence type="ECO:0000259" key="1">
    <source>
        <dbReference type="Pfam" id="PF01636"/>
    </source>
</evidence>
<comment type="caution">
    <text evidence="2">The sequence shown here is derived from an EMBL/GenBank/DDBJ whole genome shotgun (WGS) entry which is preliminary data.</text>
</comment>
<reference evidence="2 3" key="1">
    <citation type="submission" date="2019-07" db="EMBL/GenBank/DDBJ databases">
        <title>Quadrisphaera sp. strain DD2A genome sequencing and assembly.</title>
        <authorList>
            <person name="Kim I."/>
        </authorList>
    </citation>
    <scope>NUCLEOTIDE SEQUENCE [LARGE SCALE GENOMIC DNA]</scope>
    <source>
        <strain evidence="2 3">DD2A</strain>
    </source>
</reference>
<keyword evidence="2" id="KW-0808">Transferase</keyword>
<accession>A0A5C8ZJ51</accession>
<sequence length="314" mass="33065">MHRDQVPTSAALVRALLTEQLPHLAALPVVPVSSWGTDHDVYRLGDQLAVRLPKIAWAREQGALEARWLPLLAPHLPLMLPRTEALGSPGCGYPFPWAVVGWLPGQQADPDRDATERTAADVAGFVTALRAIPPHLAPDPPVRGPGQRGGPLAALDDDVRAALAELGARVDVVVDSRGGTGGRRAVLRCWEAALEAPPHAGPPVWSHGDLVPGNVLVDPAAPGRPTAVIDWGSAALADPATDLRPAWHLFGGASARAAQQRFREGVGADDAAWARGRGVVLQQAVRALPYYWETNPAMVAQASRALAAAVAETA</sequence>
<dbReference type="SUPFAM" id="SSF56112">
    <property type="entry name" value="Protein kinase-like (PK-like)"/>
    <property type="match status" value="1"/>
</dbReference>
<dbReference type="GO" id="GO:0016740">
    <property type="term" value="F:transferase activity"/>
    <property type="evidence" value="ECO:0007669"/>
    <property type="project" value="UniProtKB-KW"/>
</dbReference>
<dbReference type="Gene3D" id="3.90.1200.10">
    <property type="match status" value="1"/>
</dbReference>
<evidence type="ECO:0000313" key="2">
    <source>
        <dbReference type="EMBL" id="TXR57634.1"/>
    </source>
</evidence>
<gene>
    <name evidence="2" type="ORF">FMM08_03335</name>
</gene>